<reference evidence="1 2" key="1">
    <citation type="submission" date="2023-06" db="EMBL/GenBank/DDBJ databases">
        <authorList>
            <person name="Yushchuk O."/>
            <person name="Binda E."/>
            <person name="Ruckert-Reed C."/>
            <person name="Fedorenko V."/>
            <person name="Kalinowski J."/>
            <person name="Marinelli F."/>
        </authorList>
    </citation>
    <scope>NUCLEOTIDE SEQUENCE [LARGE SCALE GENOMIC DNA]</scope>
    <source>
        <strain evidence="1 2">NRRL 3884</strain>
    </source>
</reference>
<keyword evidence="2" id="KW-1185">Reference proteome</keyword>
<name>A0ABY8W9S3_9ACTN</name>
<protein>
    <submittedName>
        <fullName evidence="1">Uncharacterized protein</fullName>
    </submittedName>
</protein>
<dbReference type="EMBL" id="CP126980">
    <property type="protein sequence ID" value="WIM94555.1"/>
    <property type="molecule type" value="Genomic_DNA"/>
</dbReference>
<dbReference type="RefSeq" id="WP_284915773.1">
    <property type="nucleotide sequence ID" value="NZ_CP126980.1"/>
</dbReference>
<proteinExistence type="predicted"/>
<sequence>MSSIEFLIYPTAAEPATIPRAREPIDQPLVPDLRLFGLPQPLRQDDLERWGFEVEARPLRSYPLRHSSAGSIRPEYHTVVQATAGRLQPRLQASGLGLMFPPHTVHAPDSTSAGDDCPLTSADHVHLRRAELSWDDPLRSDRIRQIIGWAKLGQDNSGVVRVLRAALADQVDSDAAATCATSVHQAEMVMLGDDALTRLDSRFVLERTVLPAGALLADDEELARQYVELVSGAPDDPAALAGFLGDLIAFAAGTTGENLLGYADGLTDQRAALLGLFGLVTVNPSASLMILTPSGPDS</sequence>
<organism evidence="1 2">
    <name type="scientific">Actinoplanes oblitus</name>
    <dbReference type="NCBI Taxonomy" id="3040509"/>
    <lineage>
        <taxon>Bacteria</taxon>
        <taxon>Bacillati</taxon>
        <taxon>Actinomycetota</taxon>
        <taxon>Actinomycetes</taxon>
        <taxon>Micromonosporales</taxon>
        <taxon>Micromonosporaceae</taxon>
        <taxon>Actinoplanes</taxon>
    </lineage>
</organism>
<evidence type="ECO:0000313" key="1">
    <source>
        <dbReference type="EMBL" id="WIM94555.1"/>
    </source>
</evidence>
<gene>
    <name evidence="1" type="ORF">ACTOB_006586</name>
</gene>
<accession>A0ABY8W9S3</accession>
<dbReference type="Proteomes" id="UP001240150">
    <property type="component" value="Chromosome"/>
</dbReference>
<evidence type="ECO:0000313" key="2">
    <source>
        <dbReference type="Proteomes" id="UP001240150"/>
    </source>
</evidence>